<comment type="catalytic activity">
    <reaction evidence="15">
        <text>ATP + H2O = ADP + phosphate + H(+)</text>
        <dbReference type="Rhea" id="RHEA:13065"/>
        <dbReference type="ChEBI" id="CHEBI:15377"/>
        <dbReference type="ChEBI" id="CHEBI:15378"/>
        <dbReference type="ChEBI" id="CHEBI:30616"/>
        <dbReference type="ChEBI" id="CHEBI:43474"/>
        <dbReference type="ChEBI" id="CHEBI:456216"/>
    </reaction>
</comment>
<keyword evidence="2" id="KW-0004">4Fe-4S</keyword>
<evidence type="ECO:0000256" key="16">
    <source>
        <dbReference type="ARBA" id="ARBA00073810"/>
    </source>
</evidence>
<dbReference type="GO" id="GO:0003677">
    <property type="term" value="F:DNA binding"/>
    <property type="evidence" value="ECO:0007669"/>
    <property type="project" value="UniProtKB-KW"/>
</dbReference>
<dbReference type="Pfam" id="PF06733">
    <property type="entry name" value="DEAD_2"/>
    <property type="match status" value="1"/>
</dbReference>
<keyword evidence="9" id="KW-0408">Iron</keyword>
<dbReference type="GO" id="GO:1904430">
    <property type="term" value="P:negative regulation of t-circle formation"/>
    <property type="evidence" value="ECO:0007669"/>
    <property type="project" value="TreeGrafter"/>
</dbReference>
<gene>
    <name evidence="19" type="primary">LOC100901878</name>
</gene>
<evidence type="ECO:0000256" key="2">
    <source>
        <dbReference type="ARBA" id="ARBA00022485"/>
    </source>
</evidence>
<dbReference type="PANTHER" id="PTHR11472:SF34">
    <property type="entry name" value="REGULATOR OF TELOMERE ELONGATION HELICASE 1"/>
    <property type="match status" value="1"/>
</dbReference>
<evidence type="ECO:0000256" key="1">
    <source>
        <dbReference type="ARBA" id="ARBA00004123"/>
    </source>
</evidence>
<evidence type="ECO:0000256" key="14">
    <source>
        <dbReference type="ARBA" id="ARBA00023242"/>
    </source>
</evidence>
<dbReference type="Gene3D" id="3.40.50.300">
    <property type="entry name" value="P-loop containing nucleotide triphosphate hydrolases"/>
    <property type="match status" value="2"/>
</dbReference>
<dbReference type="RefSeq" id="XP_028967374.1">
    <property type="nucleotide sequence ID" value="XM_029111541.1"/>
</dbReference>
<keyword evidence="11" id="KW-0238">DNA-binding</keyword>
<dbReference type="GO" id="GO:0010569">
    <property type="term" value="P:regulation of double-strand break repair via homologous recombination"/>
    <property type="evidence" value="ECO:0007669"/>
    <property type="project" value="TreeGrafter"/>
</dbReference>
<dbReference type="GO" id="GO:0046872">
    <property type="term" value="F:metal ion binding"/>
    <property type="evidence" value="ECO:0007669"/>
    <property type="project" value="UniProtKB-KW"/>
</dbReference>
<dbReference type="InterPro" id="IPR027417">
    <property type="entry name" value="P-loop_NTPase"/>
</dbReference>
<dbReference type="InterPro" id="IPR006555">
    <property type="entry name" value="ATP-dep_Helicase_C"/>
</dbReference>
<keyword evidence="4" id="KW-0547">Nucleotide-binding</keyword>
<proteinExistence type="predicted"/>
<evidence type="ECO:0000256" key="4">
    <source>
        <dbReference type="ARBA" id="ARBA00022741"/>
    </source>
</evidence>
<dbReference type="FunFam" id="3.40.50.300:FF:000431">
    <property type="entry name" value="Regulator of telomere elongation helicase 1"/>
    <property type="match status" value="1"/>
</dbReference>
<dbReference type="SUPFAM" id="SSF52540">
    <property type="entry name" value="P-loop containing nucleoside triphosphate hydrolases"/>
    <property type="match status" value="1"/>
</dbReference>
<evidence type="ECO:0000256" key="6">
    <source>
        <dbReference type="ARBA" id="ARBA00022801"/>
    </source>
</evidence>
<dbReference type="InterPro" id="IPR013020">
    <property type="entry name" value="Rad3/Chl1-like"/>
</dbReference>
<evidence type="ECO:0000256" key="10">
    <source>
        <dbReference type="ARBA" id="ARBA00023014"/>
    </source>
</evidence>
<keyword evidence="13" id="KW-0413">Isomerase</keyword>
<keyword evidence="10" id="KW-0411">Iron-sulfur</keyword>
<organism evidence="18 19">
    <name type="scientific">Galendromus occidentalis</name>
    <name type="common">western predatory mite</name>
    <dbReference type="NCBI Taxonomy" id="34638"/>
    <lineage>
        <taxon>Eukaryota</taxon>
        <taxon>Metazoa</taxon>
        <taxon>Ecdysozoa</taxon>
        <taxon>Arthropoda</taxon>
        <taxon>Chelicerata</taxon>
        <taxon>Arachnida</taxon>
        <taxon>Acari</taxon>
        <taxon>Parasitiformes</taxon>
        <taxon>Mesostigmata</taxon>
        <taxon>Gamasina</taxon>
        <taxon>Phytoseioidea</taxon>
        <taxon>Phytoseiidae</taxon>
        <taxon>Typhlodrominae</taxon>
        <taxon>Galendromus</taxon>
    </lineage>
</organism>
<evidence type="ECO:0000256" key="13">
    <source>
        <dbReference type="ARBA" id="ARBA00023235"/>
    </source>
</evidence>
<dbReference type="AlphaFoldDB" id="A0AAJ7SF58"/>
<dbReference type="InterPro" id="IPR006554">
    <property type="entry name" value="Helicase-like_DEXD_c2"/>
</dbReference>
<comment type="subcellular location">
    <subcellularLocation>
        <location evidence="1">Nucleus</location>
    </subcellularLocation>
</comment>
<dbReference type="GO" id="GO:0003678">
    <property type="term" value="F:DNA helicase activity"/>
    <property type="evidence" value="ECO:0007669"/>
    <property type="project" value="InterPro"/>
</dbReference>
<protein>
    <recommendedName>
        <fullName evidence="16">Regulator of telomere elongation helicase 1 homolog</fullName>
    </recommendedName>
</protein>
<keyword evidence="18" id="KW-1185">Reference proteome</keyword>
<dbReference type="Pfam" id="PF13307">
    <property type="entry name" value="Helicase_C_2"/>
    <property type="match status" value="1"/>
</dbReference>
<dbReference type="PANTHER" id="PTHR11472">
    <property type="entry name" value="DNA REPAIR DEAD HELICASE RAD3/XP-D SUBFAMILY MEMBER"/>
    <property type="match status" value="1"/>
</dbReference>
<evidence type="ECO:0000256" key="5">
    <source>
        <dbReference type="ARBA" id="ARBA00022763"/>
    </source>
</evidence>
<dbReference type="SMART" id="SM00488">
    <property type="entry name" value="DEXDc2"/>
    <property type="match status" value="1"/>
</dbReference>
<accession>A0AAJ7SF58</accession>
<evidence type="ECO:0000256" key="15">
    <source>
        <dbReference type="ARBA" id="ARBA00049360"/>
    </source>
</evidence>
<dbReference type="GO" id="GO:0051539">
    <property type="term" value="F:4 iron, 4 sulfur cluster binding"/>
    <property type="evidence" value="ECO:0007669"/>
    <property type="project" value="UniProtKB-KW"/>
</dbReference>
<sequence length="1119" mass="125972">MSEDGDPDEDAPVSSKPRSALVEIRMVNISFPFEPYELQKDYMSAVLECLQKGWNGLLESPTGTGKTLSLLCSSLAWLEDRKAAMQLNYAGGSLPKLSAAETPTQTSSSFDFYPQVLYSSRTHSQLSQASRELKRTKYRYMNSVVLGSRDQLCINPEVNGLPNSAQKIRKCQILVNSRACEYHRNYETKVSHEDFTTNHVVDIEDLVTLGKKHCCCPYYATKILRKKSDVVFVPYNYVVDPSTRRAQGIGLERNIVIFDEAHNIESFCEDSLSFAMSSTDMAGAMKEIDAVAQNLANSEEADNMEFNVAELSVLKSMLGELETRFDKAAETDKHYDGDFIVEMLQASEIDAQHERITGLLDSLLKYIQSISSQGPWGPKGIGLQKVLDMLSTVYSGGTAQELRESFKLFFEHPKEGPKEVFVVERKKKKWELHFVCLAPGVRMKSIVQAGVHSVILTSGTLSPMGTLATELGIPFQIQLSNDHIITPDKIQVLCVPKGPDNVELISTYQNRSSEKYIRSLGLTLNEMSRRVPHGVLVFFPSFACMKALVEKWEEFGIMRRLKAHKMLLQEEPGSSSFNSTIQCYRDAVINNAQGAMLFAVCRGKSSEGVDFSDEFARAVIIVGIPYAPRQDNRVKLKIDYLNKYGSDGMNGNTWYQIQAIRAINQAIGRVIRHRNDFGVILFLDKRFAEQGTISQLSKWVRNRVDTLREFRKAIVGVSSFFQAHNECVSSRLTSFSSGNAAFVNSSHKLPSNGERSESEGPLVDVREELEKQSQKLVEIYGAGNSAGAVTDVPKGKSVLEAVEQFSKQKQSSALDNLPTLFELKRRSAPGPALKKDDNKRRKLNVPLHEMMGDGDQETESAPEKVVLGSRRDEELVAAKSEDAVDSSQSSRRQDTKTILQNVFQEVEKACRTPGPWRKRLIGFIKSLRETRNFETFVESLSEMFVEAEADISVELLVCLGKFVAENRCRFGLEILARVKLSEDPVRSSSLKKLSRNLNTFPSKFTVILIRWGLEASPELVKYFEQFPPPDLNSASFRSFYEEKIPAQREALEAVKSKLNPEQCKFFLREMKKFTIEKQITTLTDNAEFRARFSKLREDIVILFNVKFYVDFLLAMGASR</sequence>
<dbReference type="GeneID" id="100901878"/>
<keyword evidence="6" id="KW-0378">Hydrolase</keyword>
<dbReference type="GO" id="GO:0070182">
    <property type="term" value="F:DNA polymerase binding"/>
    <property type="evidence" value="ECO:0007669"/>
    <property type="project" value="TreeGrafter"/>
</dbReference>
<dbReference type="GO" id="GO:0016818">
    <property type="term" value="F:hydrolase activity, acting on acid anhydrides, in phosphorus-containing anhydrides"/>
    <property type="evidence" value="ECO:0007669"/>
    <property type="project" value="InterPro"/>
</dbReference>
<dbReference type="GO" id="GO:0005524">
    <property type="term" value="F:ATP binding"/>
    <property type="evidence" value="ECO:0007669"/>
    <property type="project" value="UniProtKB-KW"/>
</dbReference>
<dbReference type="PROSITE" id="PS51193">
    <property type="entry name" value="HELICASE_ATP_BIND_2"/>
    <property type="match status" value="1"/>
</dbReference>
<dbReference type="InterPro" id="IPR010614">
    <property type="entry name" value="RAD3-like_helicase_DEAD"/>
</dbReference>
<dbReference type="GO" id="GO:0045910">
    <property type="term" value="P:negative regulation of DNA recombination"/>
    <property type="evidence" value="ECO:0007669"/>
    <property type="project" value="TreeGrafter"/>
</dbReference>
<evidence type="ECO:0000313" key="19">
    <source>
        <dbReference type="RefSeq" id="XP_028967374.1"/>
    </source>
</evidence>
<reference evidence="19" key="1">
    <citation type="submission" date="2025-08" db="UniProtKB">
        <authorList>
            <consortium name="RefSeq"/>
        </authorList>
    </citation>
    <scope>IDENTIFICATION</scope>
</reference>
<dbReference type="GO" id="GO:0006281">
    <property type="term" value="P:DNA repair"/>
    <property type="evidence" value="ECO:0007669"/>
    <property type="project" value="UniProtKB-KW"/>
</dbReference>
<dbReference type="KEGG" id="goe:100901878"/>
<keyword evidence="3" id="KW-0479">Metal-binding</keyword>
<evidence type="ECO:0000256" key="9">
    <source>
        <dbReference type="ARBA" id="ARBA00023004"/>
    </source>
</evidence>
<dbReference type="NCBIfam" id="TIGR00604">
    <property type="entry name" value="rad3"/>
    <property type="match status" value="1"/>
</dbReference>
<name>A0AAJ7SF58_9ACAR</name>
<evidence type="ECO:0000256" key="11">
    <source>
        <dbReference type="ARBA" id="ARBA00023125"/>
    </source>
</evidence>
<evidence type="ECO:0000256" key="8">
    <source>
        <dbReference type="ARBA" id="ARBA00022840"/>
    </source>
</evidence>
<evidence type="ECO:0000256" key="7">
    <source>
        <dbReference type="ARBA" id="ARBA00022806"/>
    </source>
</evidence>
<dbReference type="InterPro" id="IPR045028">
    <property type="entry name" value="DinG/Rad3-like"/>
</dbReference>
<evidence type="ECO:0000259" key="17">
    <source>
        <dbReference type="PROSITE" id="PS51193"/>
    </source>
</evidence>
<keyword evidence="8" id="KW-0067">ATP-binding</keyword>
<dbReference type="Proteomes" id="UP000694867">
    <property type="component" value="Unplaced"/>
</dbReference>
<keyword evidence="7 19" id="KW-0347">Helicase</keyword>
<dbReference type="CDD" id="cd18788">
    <property type="entry name" value="SF2_C_XPD"/>
    <property type="match status" value="1"/>
</dbReference>
<evidence type="ECO:0000313" key="18">
    <source>
        <dbReference type="Proteomes" id="UP000694867"/>
    </source>
</evidence>
<keyword evidence="5" id="KW-0227">DNA damage</keyword>
<keyword evidence="12" id="KW-0234">DNA repair</keyword>
<dbReference type="GO" id="GO:0005634">
    <property type="term" value="C:nucleus"/>
    <property type="evidence" value="ECO:0007669"/>
    <property type="project" value="UniProtKB-SubCell"/>
</dbReference>
<keyword evidence="14" id="KW-0539">Nucleus</keyword>
<feature type="domain" description="Helicase ATP-binding" evidence="17">
    <location>
        <begin position="25"/>
        <end position="311"/>
    </location>
</feature>
<dbReference type="Pfam" id="PF23109">
    <property type="entry name" value="ARCH_RTEL1"/>
    <property type="match status" value="1"/>
</dbReference>
<dbReference type="InterPro" id="IPR014013">
    <property type="entry name" value="Helic_SF1/SF2_ATP-bd_DinG/Rad3"/>
</dbReference>
<dbReference type="InterPro" id="IPR057498">
    <property type="entry name" value="Rtel1_ARCH"/>
</dbReference>
<evidence type="ECO:0000256" key="3">
    <source>
        <dbReference type="ARBA" id="ARBA00022723"/>
    </source>
</evidence>
<dbReference type="SMART" id="SM00491">
    <property type="entry name" value="HELICc2"/>
    <property type="match status" value="1"/>
</dbReference>
<evidence type="ECO:0000256" key="12">
    <source>
        <dbReference type="ARBA" id="ARBA00023204"/>
    </source>
</evidence>
<dbReference type="GO" id="GO:0090657">
    <property type="term" value="P:telomeric loop disassembly"/>
    <property type="evidence" value="ECO:0007669"/>
    <property type="project" value="TreeGrafter"/>
</dbReference>